<accession>A0A0G0LXJ9</accession>
<proteinExistence type="predicted"/>
<sequence>MLGMGVWKDDNAVFFKFTHINEPAGFFGTGIFGQGPYRFSVTPYWLIYQLVGYQHVWAYYLLILIFYFLITYLVYKVFSKIISPVVGRVASFLCWPMSVWLLIW</sequence>
<dbReference type="AlphaFoldDB" id="A0A0G0LXJ9"/>
<reference evidence="2 3" key="1">
    <citation type="journal article" date="2015" name="Nature">
        <title>rRNA introns, odd ribosomes, and small enigmatic genomes across a large radiation of phyla.</title>
        <authorList>
            <person name="Brown C.T."/>
            <person name="Hug L.A."/>
            <person name="Thomas B.C."/>
            <person name="Sharon I."/>
            <person name="Castelle C.J."/>
            <person name="Singh A."/>
            <person name="Wilkins M.J."/>
            <person name="Williams K.H."/>
            <person name="Banfield J.F."/>
        </authorList>
    </citation>
    <scope>NUCLEOTIDE SEQUENCE [LARGE SCALE GENOMIC DNA]</scope>
</reference>
<keyword evidence="1" id="KW-0812">Transmembrane</keyword>
<name>A0A0G0LXJ9_9BACT</name>
<feature type="transmembrane region" description="Helical" evidence="1">
    <location>
        <begin position="57"/>
        <end position="78"/>
    </location>
</feature>
<comment type="caution">
    <text evidence="2">The sequence shown here is derived from an EMBL/GenBank/DDBJ whole genome shotgun (WGS) entry which is preliminary data.</text>
</comment>
<gene>
    <name evidence="2" type="ORF">UT23_C0027G0012</name>
</gene>
<protein>
    <submittedName>
        <fullName evidence="2">Uncharacterized protein</fullName>
    </submittedName>
</protein>
<evidence type="ECO:0000313" key="3">
    <source>
        <dbReference type="Proteomes" id="UP000034325"/>
    </source>
</evidence>
<evidence type="ECO:0000256" key="1">
    <source>
        <dbReference type="SAM" id="Phobius"/>
    </source>
</evidence>
<keyword evidence="1" id="KW-0472">Membrane</keyword>
<dbReference type="Proteomes" id="UP000034325">
    <property type="component" value="Unassembled WGS sequence"/>
</dbReference>
<feature type="transmembrane region" description="Helical" evidence="1">
    <location>
        <begin position="85"/>
        <end position="103"/>
    </location>
</feature>
<organism evidence="2 3">
    <name type="scientific">Candidatus Woesebacteria bacterium GW2011_GWA1_39_12</name>
    <dbReference type="NCBI Taxonomy" id="1618549"/>
    <lineage>
        <taxon>Bacteria</taxon>
        <taxon>Candidatus Woeseibacteriota</taxon>
    </lineage>
</organism>
<dbReference type="EMBL" id="LBWA01000027">
    <property type="protein sequence ID" value="KKQ96663.1"/>
    <property type="molecule type" value="Genomic_DNA"/>
</dbReference>
<evidence type="ECO:0000313" key="2">
    <source>
        <dbReference type="EMBL" id="KKQ96663.1"/>
    </source>
</evidence>
<keyword evidence="1" id="KW-1133">Transmembrane helix</keyword>